<proteinExistence type="predicted"/>
<dbReference type="InterPro" id="IPR019734">
    <property type="entry name" value="TPR_rpt"/>
</dbReference>
<evidence type="ECO:0000256" key="2">
    <source>
        <dbReference type="SAM" id="SignalP"/>
    </source>
</evidence>
<protein>
    <submittedName>
        <fullName evidence="3">Tetratricopeptide (TPR) repeat protein</fullName>
    </submittedName>
</protein>
<gene>
    <name evidence="3" type="ORF">QE382_002582</name>
</gene>
<dbReference type="SMART" id="SM00028">
    <property type="entry name" value="TPR"/>
    <property type="match status" value="3"/>
</dbReference>
<name>A0ABU0U8R2_9SPHI</name>
<evidence type="ECO:0000313" key="4">
    <source>
        <dbReference type="Proteomes" id="UP001244640"/>
    </source>
</evidence>
<feature type="signal peptide" evidence="2">
    <location>
        <begin position="1"/>
        <end position="19"/>
    </location>
</feature>
<dbReference type="PROSITE" id="PS50005">
    <property type="entry name" value="TPR"/>
    <property type="match status" value="1"/>
</dbReference>
<evidence type="ECO:0000256" key="1">
    <source>
        <dbReference type="PROSITE-ProRule" id="PRU00339"/>
    </source>
</evidence>
<sequence length="366" mass="41514">MKNLLISFLISASSLTVVAQSNLKEGSNSFALYTKTGEFKNLENARKFADAAFQSKKDSASVNNNLLRALVYSSLAVADSTRKQQYKMDPIDISIKSLKLLDQKKARRNFPAEMDYVRQNLAGAISYQAGMALKDGKFDKAYKAYLRIDSLGFKNNDLKYNLAVLSGKNKDYMNSIKYYNELIKSEQPKPNYFLELAHIYSLGGTKQDVLNVLEKGHVAFPENKQILFRLIDVYSANHSYDAILNVIADAIRLEPENVELNYIAGYSYENANDIKKAKEYYNNVLRLDPNNYESNLALGLINLETLLKEPTNQDIQELTIEYLLKANEIKPYDVNALKALAKYYTLIDDASQLDRVNLLLNQLTVK</sequence>
<accession>A0ABU0U8R2</accession>
<evidence type="ECO:0000313" key="3">
    <source>
        <dbReference type="EMBL" id="MDQ1150598.1"/>
    </source>
</evidence>
<keyword evidence="4" id="KW-1185">Reference proteome</keyword>
<dbReference type="InterPro" id="IPR011990">
    <property type="entry name" value="TPR-like_helical_dom_sf"/>
</dbReference>
<keyword evidence="2" id="KW-0732">Signal</keyword>
<reference evidence="3 4" key="1">
    <citation type="submission" date="2023-07" db="EMBL/GenBank/DDBJ databases">
        <title>Functional and genomic diversity of the sorghum phyllosphere microbiome.</title>
        <authorList>
            <person name="Shade A."/>
        </authorList>
    </citation>
    <scope>NUCLEOTIDE SEQUENCE [LARGE SCALE GENOMIC DNA]</scope>
    <source>
        <strain evidence="3 4">SORGH_AS_0892</strain>
    </source>
</reference>
<dbReference type="Gene3D" id="1.25.40.10">
    <property type="entry name" value="Tetratricopeptide repeat domain"/>
    <property type="match status" value="1"/>
</dbReference>
<dbReference type="RefSeq" id="WP_307186213.1">
    <property type="nucleotide sequence ID" value="NZ_JAUTBA010000001.1"/>
</dbReference>
<comment type="caution">
    <text evidence="3">The sequence shown here is derived from an EMBL/GenBank/DDBJ whole genome shotgun (WGS) entry which is preliminary data.</text>
</comment>
<dbReference type="SUPFAM" id="SSF48452">
    <property type="entry name" value="TPR-like"/>
    <property type="match status" value="1"/>
</dbReference>
<dbReference type="Pfam" id="PF13174">
    <property type="entry name" value="TPR_6"/>
    <property type="match status" value="1"/>
</dbReference>
<organism evidence="3 4">
    <name type="scientific">Sphingobacterium zeae</name>
    <dbReference type="NCBI Taxonomy" id="1776859"/>
    <lineage>
        <taxon>Bacteria</taxon>
        <taxon>Pseudomonadati</taxon>
        <taxon>Bacteroidota</taxon>
        <taxon>Sphingobacteriia</taxon>
        <taxon>Sphingobacteriales</taxon>
        <taxon>Sphingobacteriaceae</taxon>
        <taxon>Sphingobacterium</taxon>
    </lineage>
</organism>
<feature type="repeat" description="TPR" evidence="1">
    <location>
        <begin position="258"/>
        <end position="291"/>
    </location>
</feature>
<feature type="chain" id="PRO_5045252331" evidence="2">
    <location>
        <begin position="20"/>
        <end position="366"/>
    </location>
</feature>
<dbReference type="EMBL" id="JAUTBA010000001">
    <property type="protein sequence ID" value="MDQ1150598.1"/>
    <property type="molecule type" value="Genomic_DNA"/>
</dbReference>
<dbReference type="Proteomes" id="UP001244640">
    <property type="component" value="Unassembled WGS sequence"/>
</dbReference>
<keyword evidence="1" id="KW-0802">TPR repeat</keyword>